<comment type="caution">
    <text evidence="2">The sequence shown here is derived from an EMBL/GenBank/DDBJ whole genome shotgun (WGS) entry which is preliminary data.</text>
</comment>
<keyword evidence="1" id="KW-0472">Membrane</keyword>
<keyword evidence="1" id="KW-0812">Transmembrane</keyword>
<name>A0A8T0HQV4_CERPU</name>
<evidence type="ECO:0000256" key="1">
    <source>
        <dbReference type="SAM" id="Phobius"/>
    </source>
</evidence>
<organism evidence="2 3">
    <name type="scientific">Ceratodon purpureus</name>
    <name type="common">Fire moss</name>
    <name type="synonym">Dicranum purpureum</name>
    <dbReference type="NCBI Taxonomy" id="3225"/>
    <lineage>
        <taxon>Eukaryota</taxon>
        <taxon>Viridiplantae</taxon>
        <taxon>Streptophyta</taxon>
        <taxon>Embryophyta</taxon>
        <taxon>Bryophyta</taxon>
        <taxon>Bryophytina</taxon>
        <taxon>Bryopsida</taxon>
        <taxon>Dicranidae</taxon>
        <taxon>Pseudoditrichales</taxon>
        <taxon>Ditrichaceae</taxon>
        <taxon>Ceratodon</taxon>
    </lineage>
</organism>
<feature type="transmembrane region" description="Helical" evidence="1">
    <location>
        <begin position="96"/>
        <end position="117"/>
    </location>
</feature>
<proteinExistence type="predicted"/>
<sequence length="120" mass="13546">MYSDMRISMCSDFAGLWKALDMDLDELGHEHGVRSRGSSHYGSKYSEPTPSISLRMSSRSKTTLTFVFPTRTASPCCIHIWLKLWTVPDFWKCDGYAYKTFSVVATCALVVMTLIYGPLS</sequence>
<protein>
    <submittedName>
        <fullName evidence="2">Uncharacterized protein</fullName>
    </submittedName>
</protein>
<dbReference type="Proteomes" id="UP000822688">
    <property type="component" value="Chromosome V"/>
</dbReference>
<evidence type="ECO:0000313" key="2">
    <source>
        <dbReference type="EMBL" id="KAG0572933.1"/>
    </source>
</evidence>
<reference evidence="2" key="1">
    <citation type="submission" date="2020-06" db="EMBL/GenBank/DDBJ databases">
        <title>WGS assembly of Ceratodon purpureus strain R40.</title>
        <authorList>
            <person name="Carey S.B."/>
            <person name="Jenkins J."/>
            <person name="Shu S."/>
            <person name="Lovell J.T."/>
            <person name="Sreedasyam A."/>
            <person name="Maumus F."/>
            <person name="Tiley G.P."/>
            <person name="Fernandez-Pozo N."/>
            <person name="Barry K."/>
            <person name="Chen C."/>
            <person name="Wang M."/>
            <person name="Lipzen A."/>
            <person name="Daum C."/>
            <person name="Saski C.A."/>
            <person name="Payton A.C."/>
            <person name="Mcbreen J.C."/>
            <person name="Conrad R.E."/>
            <person name="Kollar L.M."/>
            <person name="Olsson S."/>
            <person name="Huttunen S."/>
            <person name="Landis J.B."/>
            <person name="Wickett N.J."/>
            <person name="Johnson M.G."/>
            <person name="Rensing S.A."/>
            <person name="Grimwood J."/>
            <person name="Schmutz J."/>
            <person name="Mcdaniel S.F."/>
        </authorList>
    </citation>
    <scope>NUCLEOTIDE SEQUENCE</scope>
    <source>
        <strain evidence="2">R40</strain>
    </source>
</reference>
<keyword evidence="3" id="KW-1185">Reference proteome</keyword>
<keyword evidence="1" id="KW-1133">Transmembrane helix</keyword>
<gene>
    <name evidence="2" type="ORF">KC19_VG135400</name>
</gene>
<evidence type="ECO:0000313" key="3">
    <source>
        <dbReference type="Proteomes" id="UP000822688"/>
    </source>
</evidence>
<accession>A0A8T0HQV4</accession>
<dbReference type="AlphaFoldDB" id="A0A8T0HQV4"/>
<dbReference type="EMBL" id="CM026426">
    <property type="protein sequence ID" value="KAG0572933.1"/>
    <property type="molecule type" value="Genomic_DNA"/>
</dbReference>